<reference evidence="1" key="1">
    <citation type="submission" date="2022-09" db="EMBL/GenBank/DDBJ databases">
        <title>A Global Phylogenomic Analysis of the Shiitake Genus Lentinula.</title>
        <authorList>
            <consortium name="DOE Joint Genome Institute"/>
            <person name="Sierra-Patev S."/>
            <person name="Min B."/>
            <person name="Naranjo-Ortiz M."/>
            <person name="Looney B."/>
            <person name="Konkel Z."/>
            <person name="Slot J.C."/>
            <person name="Sakamoto Y."/>
            <person name="Steenwyk J.L."/>
            <person name="Rokas A."/>
            <person name="Carro J."/>
            <person name="Camarero S."/>
            <person name="Ferreira P."/>
            <person name="Molpeceres G."/>
            <person name="Ruiz-Duenas F.J."/>
            <person name="Serrano A."/>
            <person name="Henrissat B."/>
            <person name="Drula E."/>
            <person name="Hughes K.W."/>
            <person name="Mata J.L."/>
            <person name="Ishikawa N.K."/>
            <person name="Vargas-Isla R."/>
            <person name="Ushijima S."/>
            <person name="Smith C.A."/>
            <person name="Ahrendt S."/>
            <person name="Andreopoulos W."/>
            <person name="He G."/>
            <person name="Labutti K."/>
            <person name="Lipzen A."/>
            <person name="Ng V."/>
            <person name="Riley R."/>
            <person name="Sandor L."/>
            <person name="Barry K."/>
            <person name="Martinez A.T."/>
            <person name="Xiao Y."/>
            <person name="Gibbons J.G."/>
            <person name="Terashima K."/>
            <person name="Grigoriev I.V."/>
            <person name="Hibbett D.S."/>
        </authorList>
    </citation>
    <scope>NUCLEOTIDE SEQUENCE</scope>
    <source>
        <strain evidence="1">TMI1499</strain>
    </source>
</reference>
<organism evidence="1 2">
    <name type="scientific">Lentinula aff. lateritia</name>
    <dbReference type="NCBI Taxonomy" id="2804960"/>
    <lineage>
        <taxon>Eukaryota</taxon>
        <taxon>Fungi</taxon>
        <taxon>Dikarya</taxon>
        <taxon>Basidiomycota</taxon>
        <taxon>Agaricomycotina</taxon>
        <taxon>Agaricomycetes</taxon>
        <taxon>Agaricomycetidae</taxon>
        <taxon>Agaricales</taxon>
        <taxon>Marasmiineae</taxon>
        <taxon>Omphalotaceae</taxon>
        <taxon>Lentinula</taxon>
    </lineage>
</organism>
<proteinExistence type="predicted"/>
<dbReference type="EMBL" id="MU795379">
    <property type="protein sequence ID" value="KAJ3806786.1"/>
    <property type="molecule type" value="Genomic_DNA"/>
</dbReference>
<dbReference type="Proteomes" id="UP001163835">
    <property type="component" value="Unassembled WGS sequence"/>
</dbReference>
<sequence length="710" mass="80648">MSIALTDNDLVRNRRKNDNPSTAGITYLSPTSPEILNEAPHLAKLYSVLNELTFSDGLCGANLPCTKEFITSPNCTYIPEPPLGSTRDLYRRRDARYGPDDPISWPQPFNPRYPFFAAVTKKPAGVVSFEEFVMWMNLQEQDMSFTEQGRERKEGVVTTRVLEPIENKMTLLRQRTRVFLTEASISSSEHFLIQENNDTIDLCLTRLRGISSTLRVLQCGLSELQRAWLTIEAILDFHRDVRKRNDMNTSGPAFVQHRKMGSFVWDDKDARMLFLAGLPVFFIRPWSAFDRQIITTVVSLQKPLPPLVEIVPADPPYPPLVTTQAGSDIKFSVIRSASANCFETVSPFQNMHLPGAYASSYELARGRIMAPAESPTSAIAIAQSTPENAQGTHRSRHQVPKRGGRNRKLATNPPKSQRDIFADLPKDDPRVPPAIPAWYNVNKTIRQEGIKAQKKLLPAPDPGLFFGLEDKTRQSPYFYTWEHIRPAWFAMLQAGKSPQTVDVWRKVLAYTFIKPLEEGVVITPKTQVALDAKKLVEQSIKSYDTRMSYRPRTVEGDFDITRSRQLIRELCLVNFRSELLYVDDLLDQSRPQPSPSLSVAELEAVTASHKRSRRTLISHTLLFNSLTPHASVDLGLAAVSWSERYAALKHFWTLMDTWPREKPLIWRRGIEMDLTKLASIGAEWERILAQFYVQSAFDILGRPPSLPRRL</sequence>
<evidence type="ECO:0000313" key="1">
    <source>
        <dbReference type="EMBL" id="KAJ3806786.1"/>
    </source>
</evidence>
<name>A0ACC1TPX2_9AGAR</name>
<evidence type="ECO:0000313" key="2">
    <source>
        <dbReference type="Proteomes" id="UP001163835"/>
    </source>
</evidence>
<comment type="caution">
    <text evidence="1">The sequence shown here is derived from an EMBL/GenBank/DDBJ whole genome shotgun (WGS) entry which is preliminary data.</text>
</comment>
<protein>
    <submittedName>
        <fullName evidence="1">Uncharacterized protein</fullName>
    </submittedName>
</protein>
<accession>A0ACC1TPX2</accession>
<keyword evidence="2" id="KW-1185">Reference proteome</keyword>
<gene>
    <name evidence="1" type="ORF">F5876DRAFT_80348</name>
</gene>